<protein>
    <submittedName>
        <fullName evidence="1">Uncharacterized protein</fullName>
    </submittedName>
</protein>
<reference evidence="1" key="2">
    <citation type="submission" date="2020-09" db="EMBL/GenBank/DDBJ databases">
        <authorList>
            <person name="Sun Q."/>
            <person name="Zhou Y."/>
        </authorList>
    </citation>
    <scope>NUCLEOTIDE SEQUENCE</scope>
    <source>
        <strain evidence="1">CGMCC 1.7086</strain>
    </source>
</reference>
<proteinExistence type="predicted"/>
<sequence>MQINSYSALISAALSQPEPQRLLFVFAKAELPTGHTDKQKQQFEQGDGGTLNPVLCVDKLPDEVSAFHTLVDESLHTGISWDVAFVAALAGRGGQVPNSDEAAQPLRLMMNKINSGQITDFLAFSRQGEILNLLPG</sequence>
<dbReference type="Proteomes" id="UP000606935">
    <property type="component" value="Unassembled WGS sequence"/>
</dbReference>
<evidence type="ECO:0000313" key="2">
    <source>
        <dbReference type="Proteomes" id="UP000606935"/>
    </source>
</evidence>
<evidence type="ECO:0000313" key="1">
    <source>
        <dbReference type="EMBL" id="GGO70537.1"/>
    </source>
</evidence>
<keyword evidence="2" id="KW-1185">Reference proteome</keyword>
<dbReference type="EMBL" id="BMLS01000003">
    <property type="protein sequence ID" value="GGO70537.1"/>
    <property type="molecule type" value="Genomic_DNA"/>
</dbReference>
<organism evidence="1 2">
    <name type="scientific">Bowmanella pacifica</name>
    <dbReference type="NCBI Taxonomy" id="502051"/>
    <lineage>
        <taxon>Bacteria</taxon>
        <taxon>Pseudomonadati</taxon>
        <taxon>Pseudomonadota</taxon>
        <taxon>Gammaproteobacteria</taxon>
        <taxon>Alteromonadales</taxon>
        <taxon>Alteromonadaceae</taxon>
        <taxon>Bowmanella</taxon>
    </lineage>
</organism>
<dbReference type="AlphaFoldDB" id="A0A917YYZ9"/>
<comment type="caution">
    <text evidence="1">The sequence shown here is derived from an EMBL/GenBank/DDBJ whole genome shotgun (WGS) entry which is preliminary data.</text>
</comment>
<accession>A0A917YYZ9</accession>
<name>A0A917YYZ9_9ALTE</name>
<dbReference type="RefSeq" id="WP_188695288.1">
    <property type="nucleotide sequence ID" value="NZ_BMLS01000003.1"/>
</dbReference>
<gene>
    <name evidence="1" type="ORF">GCM10010982_24290</name>
</gene>
<reference evidence="1" key="1">
    <citation type="journal article" date="2014" name="Int. J. Syst. Evol. Microbiol.">
        <title>Complete genome sequence of Corynebacterium casei LMG S-19264T (=DSM 44701T), isolated from a smear-ripened cheese.</title>
        <authorList>
            <consortium name="US DOE Joint Genome Institute (JGI-PGF)"/>
            <person name="Walter F."/>
            <person name="Albersmeier A."/>
            <person name="Kalinowski J."/>
            <person name="Ruckert C."/>
        </authorList>
    </citation>
    <scope>NUCLEOTIDE SEQUENCE</scope>
    <source>
        <strain evidence="1">CGMCC 1.7086</strain>
    </source>
</reference>